<feature type="transmembrane region" description="Helical" evidence="11">
    <location>
        <begin position="2093"/>
        <end position="2116"/>
    </location>
</feature>
<dbReference type="InterPro" id="IPR011050">
    <property type="entry name" value="Pectin_lyase_fold/virulence"/>
</dbReference>
<dbReference type="PANTHER" id="PTHR11319:SF35">
    <property type="entry name" value="OUTER MEMBRANE PROTEIN PMPC-RELATED"/>
    <property type="match status" value="1"/>
</dbReference>
<keyword evidence="15" id="KW-1185">Reference proteome</keyword>
<feature type="transmembrane region" description="Helical" evidence="11">
    <location>
        <begin position="2025"/>
        <end position="2047"/>
    </location>
</feature>
<evidence type="ECO:0000256" key="6">
    <source>
        <dbReference type="ARBA" id="ARBA00022737"/>
    </source>
</evidence>
<evidence type="ECO:0000256" key="11">
    <source>
        <dbReference type="SAM" id="Phobius"/>
    </source>
</evidence>
<accession>A0AAU9JK58</accession>
<dbReference type="Gene3D" id="3.30.300.320">
    <property type="match status" value="2"/>
</dbReference>
<comment type="caution">
    <text evidence="14">The sequence shown here is derived from an EMBL/GenBank/DDBJ whole genome shotgun (WGS) entry which is preliminary data.</text>
</comment>
<keyword evidence="10" id="KW-0998">Cell outer membrane</keyword>
<dbReference type="SMART" id="SM00710">
    <property type="entry name" value="PbH1"/>
    <property type="match status" value="17"/>
</dbReference>
<feature type="transmembrane region" description="Helical" evidence="11">
    <location>
        <begin position="1995"/>
        <end position="2013"/>
    </location>
</feature>
<evidence type="ECO:0000256" key="9">
    <source>
        <dbReference type="ARBA" id="ARBA00023180"/>
    </source>
</evidence>
<evidence type="ECO:0000256" key="7">
    <source>
        <dbReference type="ARBA" id="ARBA00023136"/>
    </source>
</evidence>
<dbReference type="EMBL" id="CAJZBQ010000039">
    <property type="protein sequence ID" value="CAG9326025.1"/>
    <property type="molecule type" value="Genomic_DNA"/>
</dbReference>
<feature type="transmembrane region" description="Helical" evidence="11">
    <location>
        <begin position="2288"/>
        <end position="2306"/>
    </location>
</feature>
<keyword evidence="5 12" id="KW-0732">Signal</keyword>
<feature type="transmembrane region" description="Helical" evidence="11">
    <location>
        <begin position="2128"/>
        <end position="2151"/>
    </location>
</feature>
<proteinExistence type="predicted"/>
<dbReference type="Gene3D" id="4.10.470.20">
    <property type="match status" value="1"/>
</dbReference>
<dbReference type="InterPro" id="IPR006626">
    <property type="entry name" value="PbH1"/>
</dbReference>
<dbReference type="SMART" id="SM00004">
    <property type="entry name" value="NL"/>
    <property type="match status" value="4"/>
</dbReference>
<dbReference type="NCBIfam" id="TIGR01376">
    <property type="entry name" value="POMP_repeat"/>
    <property type="match status" value="1"/>
</dbReference>
<organism evidence="14 15">
    <name type="scientific">Blepharisma stoltei</name>
    <dbReference type="NCBI Taxonomy" id="1481888"/>
    <lineage>
        <taxon>Eukaryota</taxon>
        <taxon>Sar</taxon>
        <taxon>Alveolata</taxon>
        <taxon>Ciliophora</taxon>
        <taxon>Postciliodesmatophora</taxon>
        <taxon>Heterotrichea</taxon>
        <taxon>Heterotrichida</taxon>
        <taxon>Blepharismidae</taxon>
        <taxon>Blepharisma</taxon>
    </lineage>
</organism>
<gene>
    <name evidence="14" type="ORF">BSTOLATCC_MIC39803</name>
</gene>
<evidence type="ECO:0000313" key="14">
    <source>
        <dbReference type="EMBL" id="CAG9326025.1"/>
    </source>
</evidence>
<dbReference type="SUPFAM" id="SSF51126">
    <property type="entry name" value="Pectin lyase-like"/>
    <property type="match status" value="5"/>
</dbReference>
<dbReference type="InterPro" id="IPR000800">
    <property type="entry name" value="Notch_dom"/>
</dbReference>
<dbReference type="InterPro" id="IPR003368">
    <property type="entry name" value="POMP_repeat"/>
</dbReference>
<evidence type="ECO:0000256" key="3">
    <source>
        <dbReference type="ARBA" id="ARBA00004613"/>
    </source>
</evidence>
<evidence type="ECO:0000256" key="5">
    <source>
        <dbReference type="ARBA" id="ARBA00022729"/>
    </source>
</evidence>
<feature type="domain" description="TNFR-Cys" evidence="13">
    <location>
        <begin position="185"/>
        <end position="226"/>
    </location>
</feature>
<dbReference type="Pfam" id="PF00066">
    <property type="entry name" value="Notch"/>
    <property type="match status" value="2"/>
</dbReference>
<keyword evidence="11" id="KW-1133">Transmembrane helix</keyword>
<reference evidence="14" key="1">
    <citation type="submission" date="2021-09" db="EMBL/GenBank/DDBJ databases">
        <authorList>
            <consortium name="AG Swart"/>
            <person name="Singh M."/>
            <person name="Singh A."/>
            <person name="Seah K."/>
            <person name="Emmerich C."/>
        </authorList>
    </citation>
    <scope>NUCLEOTIDE SEQUENCE</scope>
    <source>
        <strain evidence="14">ATCC30299</strain>
    </source>
</reference>
<sequence>MLQLLLTLTSFSFSSSSSKSITCNENWCPSSYRGDGYCDTGCMYSFCNWDSETSSGDYDFSTSDCYETCVYNNGCDPSDLGDDYCDDSCNIAACGYDLGDCGYCDQNCYSYMLGSYCYDNCNTTACYYGESYCSECSSGCTSSKLGDGTCDSECNTASCNYDFGDCSTEVCSPGCYSYMIDDGVCNSECYNSACNWDNKDCDCSPGCNSDKLNNSDCDSECDNSDCSYDNGKCGDCASGCFTRMIGDKNCDSKCYNSNCKYDAKDCRCTSSCTNDKYGTCDENCLVGDCLYDQFSTDSSKHCTQNYNQLFHMHAQLINNDLTTVRNLADCSSNGKCDGSMLLTTYGTCTQDCDTKNCAYSWAACSPENMNTCADSKCQKCYGTKQGQCYQCDQANSYQFYGYCLETCPVGYSVNYISSLNYPLCLPSADTSTSANPKYYYVTTLGSTDPMGGDGTQSNPFESLALALTAINSAYAIVYLNNDGDGIHYLTQLNSTNPMSVVAPDSAKPYNSQTNRQSLIIMTENSATVHLKPKVDWSLLTITTQNTVSLTIANVIFDGDEWAHGKNNCLGGYCSYCPTVTQQYDGSYKDDQGNAITDFAESTQCQKYHNQNLIEVTSGTTLILNNVQFNNWRMELNSIIQNNGGNLDFTNTNFDNIRNNPASGSAVILFKDCMQSSSNSYGCGDFTYKTGSVARINNGFEYSSSLTLKGFFRSTRSQAISFKSITFENNAVYSATNSVDDSLIYLEIFKTLTIDSCTFSYNYVYSSLIYLKATNLELNYDVNSKDEITDYLIDHVTITGSTFIYNYGVTYGIFAAVYQIELQNINWNNVEISNNGVEKGPIIYISNGIVQDRYIYGQTAAVSTSKGKVNAFQRQRTFYWKTLTFDNNNSGSSGLWDFTKLVNLYMDDIQITSNGATNNTVNTLVFKPWKDNTNIHLKTLSASPAFLDFTSLASMSTMTNFTMISSKITGSVAYSSTPYVLVSSSNINVFNDVTISGNTGKSTKYPTSLYINGGNETHIMSCSIKSNENLAETGYGAIGADGSALNMTINETTFESNIGTTGGGLFFAGVNLYMYDNTFNKNTASKNGGGVCIQQTATGRITITAVSCTFSNNLGSSYGGGLYFENVGAVYNSIIFNVESCTFTENTGGYGSAIYMGSALKIYEYKTSSIVSTTFSKNNATSSGTLSALFADGTFYIENCEFSSNIGRVASGIYLETATESDITICKTLMKSIKFTSNSGAAVLYMTNSDVYSHIETDTCTFSSNTGIPVWMDYDYWIDSDSVIENNSGKASGGIKLLDASFAKCTNTVFSSNTATQDGGAVSLGSASTFYCLNCTFEENTAGGSGGAIFSEQKSYFNITNSFIYQNECTDKGAAIYMLGSSSPTSLLKNSTVHENSSANQASIALLDSSINIDTTTVYKNTATSITPGMLLTLSDATISNSKFYSQSGDQGSFIYATTQSEVDMYNSTFTDGVSTSSAGAIFSISSTVTMDNCTFTRSNATTGGGGAILAYSSSILTIKNSFLTDSYSKDVGGVINSYESDLEVSKTVMKNYKWGAIYGSKMNSVKLENSQFLNGVGASGGALTCVSCESITITSCTFESNTAEEGGALYLSTSSDTEITNPYIIKSSTFNSNSAILGGGIYTNNINLNVSNSEFTGNNATTTETNTGSIPTTGNGGGINLACTDFTSCVFNLTSNKFFNNTATYNGGGINWEDISPSETNNTFKGNKASYAAEISSFAIKLMSVDANGKLVDYTRRLEDNPTATSISGIASGQETTSELRLALVDYYGNIVLTDSSSTAQLYPTNSTSTTLSGTTKATAQKGVYYFPSFIVSAEPGSDVSIYVTSTGIDTSKQSKLPGATFTSTVDVAVSMRECIIGEATVGVNCEVCASGFYSLDPSNTQCLTCPSHSATCYGNWTMAPQSGYWRSGKYSDNFIACPNSAACLGGAYSSTKNLSYTGECSTGYTGNLCQACDTGYSRSSSNTCGKCPDEVTNSFKVIGICILVIIVCGVMVRTTRNSAYKPKAIHSVYIKIFANYLQMIMLMTTFDLSWPSLVVDLFAVQSQAGSVSEQAYSFDCFLDTGQGMDQVYFNKLILMSLIPIVIGLISLLFWGTMAIYKRSAKTFKNDLISTIVILLFLFHPNLVKAMFGVFSCRELDSGEYWLVDNLDIRCWNSRHIFYSLVVAVPSIIVWGIGIPTVSLFFLWRNKRALDTISVRLKFGFLFNGYKYRAYYWEFIILYRKILIVCCSVFLANISTSIQALTVMILLLFCLYLQNDKKPYNGEVLNQMELRSIMVASVTIYCGLYYLTDSLDSVSENVFFFVICGINIYFLNYWVKKMFGAYLQIASDLVPCLRKRFSRRVLDGLSDDIFEKKHPAHVIVKEGDKFFSIIPGDDPVPSIPLDDDLEKALNSDMRDLFLGIVHRHANEKNRKVEVVEDLFTHEGNRSATMLEEESKDEFPPSRTFSLRELNNQSNNKNIYY</sequence>
<dbReference type="Proteomes" id="UP001162131">
    <property type="component" value="Unassembled WGS sequence"/>
</dbReference>
<dbReference type="PANTHER" id="PTHR11319">
    <property type="entry name" value="G PROTEIN-COUPLED RECEPTOR-RELATED"/>
    <property type="match status" value="1"/>
</dbReference>
<evidence type="ECO:0000256" key="8">
    <source>
        <dbReference type="ARBA" id="ARBA00023157"/>
    </source>
</evidence>
<keyword evidence="9" id="KW-0325">Glycoprotein</keyword>
<evidence type="ECO:0000256" key="10">
    <source>
        <dbReference type="ARBA" id="ARBA00023237"/>
    </source>
</evidence>
<evidence type="ECO:0000256" key="2">
    <source>
        <dbReference type="ARBA" id="ARBA00004442"/>
    </source>
</evidence>
<keyword evidence="7 11" id="KW-0472">Membrane</keyword>
<protein>
    <recommendedName>
        <fullName evidence="13">TNFR-Cys domain-containing protein</fullName>
    </recommendedName>
</protein>
<feature type="transmembrane region" description="Helical" evidence="11">
    <location>
        <begin position="2177"/>
        <end position="2204"/>
    </location>
</feature>
<keyword evidence="4" id="KW-0964">Secreted</keyword>
<feature type="transmembrane region" description="Helical" evidence="11">
    <location>
        <begin position="2318"/>
        <end position="2335"/>
    </location>
</feature>
<feature type="signal peptide" evidence="12">
    <location>
        <begin position="1"/>
        <end position="18"/>
    </location>
</feature>
<evidence type="ECO:0000256" key="12">
    <source>
        <dbReference type="SAM" id="SignalP"/>
    </source>
</evidence>
<keyword evidence="8" id="KW-1015">Disulfide bond</keyword>
<feature type="transmembrane region" description="Helical" evidence="11">
    <location>
        <begin position="2258"/>
        <end position="2276"/>
    </location>
</feature>
<comment type="subcellular location">
    <subcellularLocation>
        <location evidence="1">Cell envelope</location>
    </subcellularLocation>
    <subcellularLocation>
        <location evidence="2">Cell outer membrane</location>
    </subcellularLocation>
    <subcellularLocation>
        <location evidence="3">Secreted</location>
    </subcellularLocation>
</comment>
<name>A0AAU9JK58_9CILI</name>
<dbReference type="InterPro" id="IPR001368">
    <property type="entry name" value="TNFR/NGFR_Cys_rich_reg"/>
</dbReference>
<evidence type="ECO:0000313" key="15">
    <source>
        <dbReference type="Proteomes" id="UP001162131"/>
    </source>
</evidence>
<keyword evidence="6" id="KW-0677">Repeat</keyword>
<dbReference type="PROSITE" id="PS00652">
    <property type="entry name" value="TNFR_NGFR_1"/>
    <property type="match status" value="1"/>
</dbReference>
<feature type="transmembrane region" description="Helical" evidence="11">
    <location>
        <begin position="2231"/>
        <end position="2252"/>
    </location>
</feature>
<keyword evidence="11" id="KW-0812">Transmembrane</keyword>
<feature type="chain" id="PRO_5043874385" description="TNFR-Cys domain-containing protein" evidence="12">
    <location>
        <begin position="19"/>
        <end position="2480"/>
    </location>
</feature>
<dbReference type="GO" id="GO:0005576">
    <property type="term" value="C:extracellular region"/>
    <property type="evidence" value="ECO:0007669"/>
    <property type="project" value="UniProtKB-SubCell"/>
</dbReference>
<dbReference type="InterPro" id="IPR012334">
    <property type="entry name" value="Pectin_lyas_fold"/>
</dbReference>
<evidence type="ECO:0000256" key="1">
    <source>
        <dbReference type="ARBA" id="ARBA00004196"/>
    </source>
</evidence>
<evidence type="ECO:0000256" key="4">
    <source>
        <dbReference type="ARBA" id="ARBA00022525"/>
    </source>
</evidence>
<evidence type="ECO:0000259" key="13">
    <source>
        <dbReference type="PROSITE" id="PS00652"/>
    </source>
</evidence>
<dbReference type="Gene3D" id="2.160.20.10">
    <property type="entry name" value="Single-stranded right-handed beta-helix, Pectin lyase-like"/>
    <property type="match status" value="1"/>
</dbReference>